<accession>A0A3B0ZF78</accession>
<evidence type="ECO:0000256" key="1">
    <source>
        <dbReference type="ARBA" id="ARBA00022795"/>
    </source>
</evidence>
<keyword evidence="1" id="KW-1005">Bacterial flagellum biogenesis</keyword>
<keyword evidence="2" id="KW-0175">Coiled coil</keyword>
<dbReference type="SUPFAM" id="SSF140566">
    <property type="entry name" value="FlgN-like"/>
    <property type="match status" value="1"/>
</dbReference>
<reference evidence="3" key="1">
    <citation type="submission" date="2018-06" db="EMBL/GenBank/DDBJ databases">
        <authorList>
            <person name="Zhirakovskaya E."/>
        </authorList>
    </citation>
    <scope>NUCLEOTIDE SEQUENCE</scope>
</reference>
<evidence type="ECO:0008006" key="4">
    <source>
        <dbReference type="Google" id="ProtNLM"/>
    </source>
</evidence>
<dbReference type="InterPro" id="IPR007809">
    <property type="entry name" value="FlgN-like"/>
</dbReference>
<dbReference type="InterPro" id="IPR036679">
    <property type="entry name" value="FlgN-like_sf"/>
</dbReference>
<dbReference type="Pfam" id="PF05130">
    <property type="entry name" value="FlgN"/>
    <property type="match status" value="1"/>
</dbReference>
<evidence type="ECO:0000256" key="2">
    <source>
        <dbReference type="SAM" id="Coils"/>
    </source>
</evidence>
<dbReference type="Gene3D" id="1.20.58.300">
    <property type="entry name" value="FlgN-like"/>
    <property type="match status" value="1"/>
</dbReference>
<proteinExistence type="predicted"/>
<protein>
    <recommendedName>
        <fullName evidence="4">FlgN protein</fullName>
    </recommendedName>
</protein>
<gene>
    <name evidence="3" type="ORF">MNBD_GAMMA16-2226</name>
</gene>
<dbReference type="GO" id="GO:0044780">
    <property type="term" value="P:bacterial-type flagellum assembly"/>
    <property type="evidence" value="ECO:0007669"/>
    <property type="project" value="InterPro"/>
</dbReference>
<feature type="coiled-coil region" evidence="2">
    <location>
        <begin position="43"/>
        <end position="70"/>
    </location>
</feature>
<sequence length="165" mass="18785">MDNMSKHNILTTLLTRQIQQVNELFVLLRQEYQELRGGHAEKIEQISLEKSILLNELKNLEQEQQQFIQSTLLKHEKPSIAQVIICIAPQNPEALTALNEELTQQAKECHKQNQINGIVISMNQQFTDKALAILHGQDPTAVTQLIYGPNGQTETKIRHNSLTKV</sequence>
<evidence type="ECO:0000313" key="3">
    <source>
        <dbReference type="EMBL" id="VAW86142.1"/>
    </source>
</evidence>
<dbReference type="AlphaFoldDB" id="A0A3B0ZF78"/>
<name>A0A3B0ZF78_9ZZZZ</name>
<organism evidence="3">
    <name type="scientific">hydrothermal vent metagenome</name>
    <dbReference type="NCBI Taxonomy" id="652676"/>
    <lineage>
        <taxon>unclassified sequences</taxon>
        <taxon>metagenomes</taxon>
        <taxon>ecological metagenomes</taxon>
    </lineage>
</organism>
<dbReference type="EMBL" id="UOFO01000087">
    <property type="protein sequence ID" value="VAW86142.1"/>
    <property type="molecule type" value="Genomic_DNA"/>
</dbReference>